<dbReference type="STRING" id="542762.A0A4S4DKF7"/>
<keyword evidence="3" id="KW-1185">Reference proteome</keyword>
<gene>
    <name evidence="2" type="ORF">TEA_011476</name>
</gene>
<dbReference type="Gene3D" id="3.80.10.10">
    <property type="entry name" value="Ribonuclease Inhibitor"/>
    <property type="match status" value="1"/>
</dbReference>
<dbReference type="EMBL" id="SDRB02011081">
    <property type="protein sequence ID" value="THG02984.1"/>
    <property type="molecule type" value="Genomic_DNA"/>
</dbReference>
<accession>A0A4S4DKF7</accession>
<proteinExistence type="predicted"/>
<name>A0A4S4DKF7_CAMSN</name>
<dbReference type="PANTHER" id="PTHR34145">
    <property type="entry name" value="OS02G0105600 PROTEIN"/>
    <property type="match status" value="1"/>
</dbReference>
<dbReference type="Pfam" id="PF23622">
    <property type="entry name" value="LRR_At1g61320_AtMIF1"/>
    <property type="match status" value="1"/>
</dbReference>
<dbReference type="InterPro" id="IPR032675">
    <property type="entry name" value="LRR_dom_sf"/>
</dbReference>
<reference evidence="2 3" key="1">
    <citation type="journal article" date="2018" name="Proc. Natl. Acad. Sci. U.S.A.">
        <title>Draft genome sequence of Camellia sinensis var. sinensis provides insights into the evolution of the tea genome and tea quality.</title>
        <authorList>
            <person name="Wei C."/>
            <person name="Yang H."/>
            <person name="Wang S."/>
            <person name="Zhao J."/>
            <person name="Liu C."/>
            <person name="Gao L."/>
            <person name="Xia E."/>
            <person name="Lu Y."/>
            <person name="Tai Y."/>
            <person name="She G."/>
            <person name="Sun J."/>
            <person name="Cao H."/>
            <person name="Tong W."/>
            <person name="Gao Q."/>
            <person name="Li Y."/>
            <person name="Deng W."/>
            <person name="Jiang X."/>
            <person name="Wang W."/>
            <person name="Chen Q."/>
            <person name="Zhang S."/>
            <person name="Li H."/>
            <person name="Wu J."/>
            <person name="Wang P."/>
            <person name="Li P."/>
            <person name="Shi C."/>
            <person name="Zheng F."/>
            <person name="Jian J."/>
            <person name="Huang B."/>
            <person name="Shan D."/>
            <person name="Shi M."/>
            <person name="Fang C."/>
            <person name="Yue Y."/>
            <person name="Li F."/>
            <person name="Li D."/>
            <person name="Wei S."/>
            <person name="Han B."/>
            <person name="Jiang C."/>
            <person name="Yin Y."/>
            <person name="Xia T."/>
            <person name="Zhang Z."/>
            <person name="Bennetzen J.L."/>
            <person name="Zhao S."/>
            <person name="Wan X."/>
        </authorList>
    </citation>
    <scope>NUCLEOTIDE SEQUENCE [LARGE SCALE GENOMIC DNA]</scope>
    <source>
        <strain evidence="3">cv. Shuchazao</strain>
        <tissue evidence="2">Leaf</tissue>
    </source>
</reference>
<evidence type="ECO:0000259" key="1">
    <source>
        <dbReference type="Pfam" id="PF23622"/>
    </source>
</evidence>
<organism evidence="2 3">
    <name type="scientific">Camellia sinensis var. sinensis</name>
    <name type="common">China tea</name>
    <dbReference type="NCBI Taxonomy" id="542762"/>
    <lineage>
        <taxon>Eukaryota</taxon>
        <taxon>Viridiplantae</taxon>
        <taxon>Streptophyta</taxon>
        <taxon>Embryophyta</taxon>
        <taxon>Tracheophyta</taxon>
        <taxon>Spermatophyta</taxon>
        <taxon>Magnoliopsida</taxon>
        <taxon>eudicotyledons</taxon>
        <taxon>Gunneridae</taxon>
        <taxon>Pentapetalae</taxon>
        <taxon>asterids</taxon>
        <taxon>Ericales</taxon>
        <taxon>Theaceae</taxon>
        <taxon>Camellia</taxon>
    </lineage>
</organism>
<dbReference type="PANTHER" id="PTHR34145:SF28">
    <property type="entry name" value="F-BOX DOMAIN-CONTAINING PROTEIN"/>
    <property type="match status" value="1"/>
</dbReference>
<feature type="domain" description="At1g61320/AtMIF1 LRR" evidence="1">
    <location>
        <begin position="42"/>
        <end position="128"/>
    </location>
</feature>
<comment type="caution">
    <text evidence="2">The sequence shown here is derived from an EMBL/GenBank/DDBJ whole genome shotgun (WGS) entry which is preliminary data.</text>
</comment>
<evidence type="ECO:0000313" key="2">
    <source>
        <dbReference type="EMBL" id="THG02984.1"/>
    </source>
</evidence>
<dbReference type="InterPro" id="IPR053772">
    <property type="entry name" value="At1g61320/At1g61330-like"/>
</dbReference>
<sequence>MASLHNLKKVRISGLKEVEINAPSLQSFSYNIGEGDTFVLNIDSSCDLKVLHLEGLSIRDQLFKNLMSKFPLLEDIHLQYVSDLKRIDISSQSLKKIDLDNCNQLVEAKIDTPNLFSFEYVGNGIPSLYFFRAPHQLKATIICLKYDINPSWLLALRKFAADWNPSRVLTLQVKHGWPEMKICDADELEETYITKVPEIEHLNLKILWGRCCCESLLDGLFWSCHPKNLSLKEVAEHPDTDLLKKFCELLVERKEDPQCCTTSKYYKCWRHYLKGVETEIGGGIKVEKPLHWETLSDVLNSLDFEDQMICFKFKWGP</sequence>
<evidence type="ECO:0000313" key="3">
    <source>
        <dbReference type="Proteomes" id="UP000306102"/>
    </source>
</evidence>
<dbReference type="AlphaFoldDB" id="A0A4S4DKF7"/>
<protein>
    <recommendedName>
        <fullName evidence="1">At1g61320/AtMIF1 LRR domain-containing protein</fullName>
    </recommendedName>
</protein>
<dbReference type="Proteomes" id="UP000306102">
    <property type="component" value="Unassembled WGS sequence"/>
</dbReference>
<dbReference type="InterPro" id="IPR055357">
    <property type="entry name" value="LRR_At1g61320_AtMIF1"/>
</dbReference>